<reference evidence="1" key="2">
    <citation type="submission" date="2014-03" db="EMBL/GenBank/DDBJ databases">
        <authorList>
            <person name="Genoscope - CEA"/>
        </authorList>
    </citation>
    <scope>NUCLEOTIDE SEQUENCE</scope>
</reference>
<dbReference type="Proteomes" id="UP000193380">
    <property type="component" value="Unassembled WGS sequence"/>
</dbReference>
<reference evidence="1" key="1">
    <citation type="journal article" date="2014" name="Nat. Commun.">
        <title>The rainbow trout genome provides novel insights into evolution after whole-genome duplication in vertebrates.</title>
        <authorList>
            <person name="Berthelot C."/>
            <person name="Brunet F."/>
            <person name="Chalopin D."/>
            <person name="Juanchich A."/>
            <person name="Bernard M."/>
            <person name="Noel B."/>
            <person name="Bento P."/>
            <person name="Da Silva C."/>
            <person name="Labadie K."/>
            <person name="Alberti A."/>
            <person name="Aury J.M."/>
            <person name="Louis A."/>
            <person name="Dehais P."/>
            <person name="Bardou P."/>
            <person name="Montfort J."/>
            <person name="Klopp C."/>
            <person name="Cabau C."/>
            <person name="Gaspin C."/>
            <person name="Thorgaard G.H."/>
            <person name="Boussaha M."/>
            <person name="Quillet E."/>
            <person name="Guyomard R."/>
            <person name="Galiana D."/>
            <person name="Bobe J."/>
            <person name="Volff J.N."/>
            <person name="Genet C."/>
            <person name="Wincker P."/>
            <person name="Jaillon O."/>
            <person name="Roest Crollius H."/>
            <person name="Guiguen Y."/>
        </authorList>
    </citation>
    <scope>NUCLEOTIDE SEQUENCE [LARGE SCALE GENOMIC DNA]</scope>
</reference>
<evidence type="ECO:0000313" key="2">
    <source>
        <dbReference type="Proteomes" id="UP000193380"/>
    </source>
</evidence>
<dbReference type="STRING" id="8022.A0A060WC76"/>
<dbReference type="EMBL" id="FR904418">
    <property type="protein sequence ID" value="CDQ62824.1"/>
    <property type="molecule type" value="Genomic_DNA"/>
</dbReference>
<name>A0A060WC76_ONCMY</name>
<sequence>MLLDIPNYHWLSRSCHLILPICHIQIPPTQPHVNPPYILFCYCFHVVAHPLSNRSLPLMAVQAFLGFQKYKLGADSALFSQEYVDPTADPNAAASMGTDYTGYTADIDPAASTELAFDGSTGYQGQEY</sequence>
<gene>
    <name evidence="1" type="ORF">GSONMT00067895001</name>
</gene>
<accession>A0A060WC76</accession>
<protein>
    <submittedName>
        <fullName evidence="1">Uncharacterized protein</fullName>
    </submittedName>
</protein>
<organism evidence="1 2">
    <name type="scientific">Oncorhynchus mykiss</name>
    <name type="common">Rainbow trout</name>
    <name type="synonym">Salmo gairdneri</name>
    <dbReference type="NCBI Taxonomy" id="8022"/>
    <lineage>
        <taxon>Eukaryota</taxon>
        <taxon>Metazoa</taxon>
        <taxon>Chordata</taxon>
        <taxon>Craniata</taxon>
        <taxon>Vertebrata</taxon>
        <taxon>Euteleostomi</taxon>
        <taxon>Actinopterygii</taxon>
        <taxon>Neopterygii</taxon>
        <taxon>Teleostei</taxon>
        <taxon>Protacanthopterygii</taxon>
        <taxon>Salmoniformes</taxon>
        <taxon>Salmonidae</taxon>
        <taxon>Salmoninae</taxon>
        <taxon>Oncorhynchus</taxon>
    </lineage>
</organism>
<dbReference type="AlphaFoldDB" id="A0A060WC76"/>
<proteinExistence type="predicted"/>
<dbReference type="PaxDb" id="8022-A0A060WC76"/>
<evidence type="ECO:0000313" key="1">
    <source>
        <dbReference type="EMBL" id="CDQ62824.1"/>
    </source>
</evidence>